<dbReference type="GO" id="GO:0004497">
    <property type="term" value="F:monooxygenase activity"/>
    <property type="evidence" value="ECO:0007669"/>
    <property type="project" value="InterPro"/>
</dbReference>
<dbReference type="InParanoid" id="A0A3Q1FGK6"/>
<dbReference type="GO" id="GO:0005506">
    <property type="term" value="F:iron ion binding"/>
    <property type="evidence" value="ECO:0007669"/>
    <property type="project" value="InterPro"/>
</dbReference>
<reference evidence="1" key="1">
    <citation type="submission" date="2025-08" db="UniProtKB">
        <authorList>
            <consortium name="Ensembl"/>
        </authorList>
    </citation>
    <scope>IDENTIFICATION</scope>
</reference>
<dbReference type="GO" id="GO:0020037">
    <property type="term" value="F:heme binding"/>
    <property type="evidence" value="ECO:0007669"/>
    <property type="project" value="InterPro"/>
</dbReference>
<dbReference type="SUPFAM" id="SSF48264">
    <property type="entry name" value="Cytochrome P450"/>
    <property type="match status" value="1"/>
</dbReference>
<proteinExistence type="predicted"/>
<name>A0A3Q1FGK6_9TELE</name>
<sequence length="71" mass="7947">MFLSLVLLGLCIGFIILHLRPRRPKNFPPGPPALPILGNTLQLNLQNPLEDLDKHVLLSNITDPVFFYVTA</sequence>
<keyword evidence="2" id="KW-1185">Reference proteome</keyword>
<evidence type="ECO:0000313" key="2">
    <source>
        <dbReference type="Proteomes" id="UP000257200"/>
    </source>
</evidence>
<dbReference type="GeneTree" id="ENSGT00940000177147"/>
<dbReference type="AlphaFoldDB" id="A0A3Q1FGK6"/>
<dbReference type="Proteomes" id="UP000257200">
    <property type="component" value="Unplaced"/>
</dbReference>
<dbReference type="GO" id="GO:0016705">
    <property type="term" value="F:oxidoreductase activity, acting on paired donors, with incorporation or reduction of molecular oxygen"/>
    <property type="evidence" value="ECO:0007669"/>
    <property type="project" value="InterPro"/>
</dbReference>
<protein>
    <submittedName>
        <fullName evidence="1">Uncharacterized protein</fullName>
    </submittedName>
</protein>
<organism evidence="1 2">
    <name type="scientific">Acanthochromis polyacanthus</name>
    <name type="common">spiny chromis</name>
    <dbReference type="NCBI Taxonomy" id="80966"/>
    <lineage>
        <taxon>Eukaryota</taxon>
        <taxon>Metazoa</taxon>
        <taxon>Chordata</taxon>
        <taxon>Craniata</taxon>
        <taxon>Vertebrata</taxon>
        <taxon>Euteleostomi</taxon>
        <taxon>Actinopterygii</taxon>
        <taxon>Neopterygii</taxon>
        <taxon>Teleostei</taxon>
        <taxon>Neoteleostei</taxon>
        <taxon>Acanthomorphata</taxon>
        <taxon>Ovalentaria</taxon>
        <taxon>Pomacentridae</taxon>
        <taxon>Acanthochromis</taxon>
    </lineage>
</organism>
<dbReference type="Ensembl" id="ENSAPOT00000007082.1">
    <property type="protein sequence ID" value="ENSAPOP00000006180.1"/>
    <property type="gene ID" value="ENSAPOG00000007992.1"/>
</dbReference>
<reference evidence="1" key="2">
    <citation type="submission" date="2025-09" db="UniProtKB">
        <authorList>
            <consortium name="Ensembl"/>
        </authorList>
    </citation>
    <scope>IDENTIFICATION</scope>
</reference>
<accession>A0A3Q1FGK6</accession>
<dbReference type="STRING" id="80966.ENSAPOP00000006180"/>
<dbReference type="InterPro" id="IPR036396">
    <property type="entry name" value="Cyt_P450_sf"/>
</dbReference>
<dbReference type="Gene3D" id="1.10.630.10">
    <property type="entry name" value="Cytochrome P450"/>
    <property type="match status" value="1"/>
</dbReference>
<evidence type="ECO:0000313" key="1">
    <source>
        <dbReference type="Ensembl" id="ENSAPOP00000006180.1"/>
    </source>
</evidence>